<keyword evidence="3" id="KW-1185">Reference proteome</keyword>
<evidence type="ECO:0000256" key="1">
    <source>
        <dbReference type="SAM" id="MobiDB-lite"/>
    </source>
</evidence>
<dbReference type="AlphaFoldDB" id="A0A1X6ZAT5"/>
<organism evidence="2 3">
    <name type="scientific">Pseudooceanicola marinus</name>
    <dbReference type="NCBI Taxonomy" id="396013"/>
    <lineage>
        <taxon>Bacteria</taxon>
        <taxon>Pseudomonadati</taxon>
        <taxon>Pseudomonadota</taxon>
        <taxon>Alphaproteobacteria</taxon>
        <taxon>Rhodobacterales</taxon>
        <taxon>Paracoccaceae</taxon>
        <taxon>Pseudooceanicola</taxon>
    </lineage>
</organism>
<accession>A0A1X6ZAT5</accession>
<evidence type="ECO:0000313" key="2">
    <source>
        <dbReference type="EMBL" id="SLN45860.1"/>
    </source>
</evidence>
<gene>
    <name evidence="2" type="ORF">PSM7751_02115</name>
</gene>
<dbReference type="SUPFAM" id="SSF56762">
    <property type="entry name" value="HydB/Nqo4-like"/>
    <property type="match status" value="1"/>
</dbReference>
<feature type="region of interest" description="Disordered" evidence="1">
    <location>
        <begin position="293"/>
        <end position="319"/>
    </location>
</feature>
<protein>
    <recommendedName>
        <fullName evidence="4">Hydrogenase expression/formation protein HupK</fullName>
    </recommendedName>
</protein>
<dbReference type="Proteomes" id="UP000193963">
    <property type="component" value="Unassembled WGS sequence"/>
</dbReference>
<dbReference type="Gene3D" id="1.10.645.10">
    <property type="entry name" value="Cytochrome-c3 Hydrogenase, chain B"/>
    <property type="match status" value="1"/>
</dbReference>
<proteinExistence type="predicted"/>
<reference evidence="2 3" key="1">
    <citation type="submission" date="2017-03" db="EMBL/GenBank/DDBJ databases">
        <authorList>
            <person name="Afonso C.L."/>
            <person name="Miller P.J."/>
            <person name="Scott M.A."/>
            <person name="Spackman E."/>
            <person name="Goraichik I."/>
            <person name="Dimitrov K.M."/>
            <person name="Suarez D.L."/>
            <person name="Swayne D.E."/>
        </authorList>
    </citation>
    <scope>NUCLEOTIDE SEQUENCE [LARGE SCALE GENOMIC DNA]</scope>
    <source>
        <strain evidence="2 3">CECT 7751</strain>
    </source>
</reference>
<dbReference type="InterPro" id="IPR029014">
    <property type="entry name" value="NiFe-Hase_large"/>
</dbReference>
<name>A0A1X6ZAT5_9RHOB</name>
<evidence type="ECO:0000313" key="3">
    <source>
        <dbReference type="Proteomes" id="UP000193963"/>
    </source>
</evidence>
<evidence type="ECO:0008006" key="4">
    <source>
        <dbReference type="Google" id="ProtNLM"/>
    </source>
</evidence>
<dbReference type="RefSeq" id="WP_198431907.1">
    <property type="nucleotide sequence ID" value="NZ_FWFN01000004.1"/>
</dbReference>
<dbReference type="EMBL" id="FWFN01000004">
    <property type="protein sequence ID" value="SLN45860.1"/>
    <property type="molecule type" value="Genomic_DNA"/>
</dbReference>
<sequence length="319" mass="33345">MNAMVAPPSGLRLRRAPTLPVARLVIGKRVEEVEALLPRIFSLCRNAQTAAVQGALGRLDATRVPPALRGIAEDMLRDNLLKFLQSWPRLLGLTPRDLDILHAPPDWIALSLFGSAGRLPTRPADMTAFLGSGRGIAPVLAGIDAAFGPGHGVADSLPLASTANAWDRGVDNGPAARHATRPAMAALEVLGRGPLWRALGRAYDTESALRCALPAIHCPAPGTAIVPATRGAYAIRIAQKEGIVTEFERITPTCSLLAPGGVADRALASLPGGAEDRAPLLLDILDPCTPVQLEATDGSPIPHPDPVRDAAPAEEASDA</sequence>